<evidence type="ECO:0000256" key="10">
    <source>
        <dbReference type="ARBA" id="ARBA00023136"/>
    </source>
</evidence>
<comment type="function">
    <text evidence="14">Catalyzes the third of the four reactions of the long-chain fatty acids elongation cycle. This endoplasmic reticulum-bound enzymatic process, allows the addition of two carbons to the chain of long- and very long-chain fatty acids/VLCFAs per cycle. This enzyme catalyzes the dehydration of the 3-hydroxyacyl-CoA intermediate into trans-2,3-enoyl-CoA, within each cycle of fatty acid elongation. Thereby, it participates to the production of VLCFAs of different chain lengths that are involved in multiple biological processes as precursors of membrane lipids and lipid mediators.</text>
</comment>
<gene>
    <name evidence="15" type="ORF">NADFUDRAFT_82889</name>
</gene>
<feature type="transmembrane region" description="Helical" evidence="14">
    <location>
        <begin position="171"/>
        <end position="191"/>
    </location>
</feature>
<evidence type="ECO:0000256" key="2">
    <source>
        <dbReference type="ARBA" id="ARBA00005194"/>
    </source>
</evidence>
<feature type="transmembrane region" description="Helical" evidence="14">
    <location>
        <begin position="20"/>
        <end position="41"/>
    </location>
</feature>
<evidence type="ECO:0000256" key="3">
    <source>
        <dbReference type="ARBA" id="ARBA00007811"/>
    </source>
</evidence>
<evidence type="ECO:0000256" key="1">
    <source>
        <dbReference type="ARBA" id="ARBA00004141"/>
    </source>
</evidence>
<sequence>MAVSSGVKSYLIAYNTTSSFLWFAVLARLLILLPLVGLAYVSDDLAPFTRQVQTLAILEIVHSIFGFVRSPIITTVIQISSRILLVWGILFLFPQSSGQHPAFVTMVGAWSTTEVIRYAYYAANLALGQSTPTWLVWLRYNTFYVLYPIGVASEMIEIYVSLDSAQKFNSLYALILKAVLVIYVPGFYVMFTHMVKQRKRVLKNLGKRKML</sequence>
<evidence type="ECO:0000256" key="14">
    <source>
        <dbReference type="RuleBase" id="RU363109"/>
    </source>
</evidence>
<evidence type="ECO:0000256" key="6">
    <source>
        <dbReference type="ARBA" id="ARBA00022692"/>
    </source>
</evidence>
<evidence type="ECO:0000256" key="9">
    <source>
        <dbReference type="ARBA" id="ARBA00023098"/>
    </source>
</evidence>
<dbReference type="GO" id="GO:0005789">
    <property type="term" value="C:endoplasmic reticulum membrane"/>
    <property type="evidence" value="ECO:0007669"/>
    <property type="project" value="UniProtKB-SubCell"/>
</dbReference>
<dbReference type="Pfam" id="PF04387">
    <property type="entry name" value="PTPLA"/>
    <property type="match status" value="1"/>
</dbReference>
<dbReference type="GO" id="GO:0102158">
    <property type="term" value="F:very-long-chain (3R)-3-hydroxyacyl-CoA dehydratase activity"/>
    <property type="evidence" value="ECO:0007669"/>
    <property type="project" value="UniProtKB-EC"/>
</dbReference>
<keyword evidence="7 14" id="KW-0276">Fatty acid metabolism</keyword>
<dbReference type="AlphaFoldDB" id="A0A1E3PL50"/>
<dbReference type="PANTHER" id="PTHR11035">
    <property type="entry name" value="VERY-LONG-CHAIN (3R)-3-HYDROXYACYL-COA DEHYDRATASE"/>
    <property type="match status" value="1"/>
</dbReference>
<evidence type="ECO:0000256" key="5">
    <source>
        <dbReference type="ARBA" id="ARBA00022516"/>
    </source>
</evidence>
<dbReference type="InterPro" id="IPR007482">
    <property type="entry name" value="Tyr_Pase-like_PTPLA"/>
</dbReference>
<dbReference type="UniPathway" id="UPA00094"/>
<evidence type="ECO:0000313" key="15">
    <source>
        <dbReference type="EMBL" id="ODQ66010.1"/>
    </source>
</evidence>
<dbReference type="GO" id="GO:0030148">
    <property type="term" value="P:sphingolipid biosynthetic process"/>
    <property type="evidence" value="ECO:0007669"/>
    <property type="project" value="TreeGrafter"/>
</dbReference>
<feature type="transmembrane region" description="Helical" evidence="14">
    <location>
        <begin position="72"/>
        <end position="93"/>
    </location>
</feature>
<evidence type="ECO:0000256" key="7">
    <source>
        <dbReference type="ARBA" id="ARBA00022832"/>
    </source>
</evidence>
<dbReference type="EC" id="4.2.1.134" evidence="4 14"/>
<evidence type="ECO:0000313" key="16">
    <source>
        <dbReference type="Proteomes" id="UP000095009"/>
    </source>
</evidence>
<organism evidence="15 16">
    <name type="scientific">Nadsonia fulvescens var. elongata DSM 6958</name>
    <dbReference type="NCBI Taxonomy" id="857566"/>
    <lineage>
        <taxon>Eukaryota</taxon>
        <taxon>Fungi</taxon>
        <taxon>Dikarya</taxon>
        <taxon>Ascomycota</taxon>
        <taxon>Saccharomycotina</taxon>
        <taxon>Dipodascomycetes</taxon>
        <taxon>Dipodascales</taxon>
        <taxon>Dipodascales incertae sedis</taxon>
        <taxon>Nadsonia</taxon>
    </lineage>
</organism>
<evidence type="ECO:0000256" key="8">
    <source>
        <dbReference type="ARBA" id="ARBA00022989"/>
    </source>
</evidence>
<keyword evidence="5 14" id="KW-0444">Lipid biosynthesis</keyword>
<protein>
    <recommendedName>
        <fullName evidence="4 14">Very-long-chain (3R)-3-hydroxyacyl-CoA dehydratase</fullName>
        <ecNumber evidence="4 14">4.2.1.134</ecNumber>
    </recommendedName>
</protein>
<keyword evidence="14" id="KW-0256">Endoplasmic reticulum</keyword>
<comment type="pathway">
    <text evidence="2 14">Lipid metabolism; fatty acid biosynthesis.</text>
</comment>
<dbReference type="STRING" id="857566.A0A1E3PL50"/>
<reference evidence="15 16" key="1">
    <citation type="journal article" date="2016" name="Proc. Natl. Acad. Sci. U.S.A.">
        <title>Comparative genomics of biotechnologically important yeasts.</title>
        <authorList>
            <person name="Riley R."/>
            <person name="Haridas S."/>
            <person name="Wolfe K.H."/>
            <person name="Lopes M.R."/>
            <person name="Hittinger C.T."/>
            <person name="Goeker M."/>
            <person name="Salamov A.A."/>
            <person name="Wisecaver J.H."/>
            <person name="Long T.M."/>
            <person name="Calvey C.H."/>
            <person name="Aerts A.L."/>
            <person name="Barry K.W."/>
            <person name="Choi C."/>
            <person name="Clum A."/>
            <person name="Coughlan A.Y."/>
            <person name="Deshpande S."/>
            <person name="Douglass A.P."/>
            <person name="Hanson S.J."/>
            <person name="Klenk H.-P."/>
            <person name="LaButti K.M."/>
            <person name="Lapidus A."/>
            <person name="Lindquist E.A."/>
            <person name="Lipzen A.M."/>
            <person name="Meier-Kolthoff J.P."/>
            <person name="Ohm R.A."/>
            <person name="Otillar R.P."/>
            <person name="Pangilinan J.L."/>
            <person name="Peng Y."/>
            <person name="Rokas A."/>
            <person name="Rosa C.A."/>
            <person name="Scheuner C."/>
            <person name="Sibirny A.A."/>
            <person name="Slot J.C."/>
            <person name="Stielow J.B."/>
            <person name="Sun H."/>
            <person name="Kurtzman C.P."/>
            <person name="Blackwell M."/>
            <person name="Grigoriev I.V."/>
            <person name="Jeffries T.W."/>
        </authorList>
    </citation>
    <scope>NUCLEOTIDE SEQUENCE [LARGE SCALE GENOMIC DNA]</scope>
    <source>
        <strain evidence="15 16">DSM 6958</strain>
    </source>
</reference>
<keyword evidence="9 14" id="KW-0443">Lipid metabolism</keyword>
<comment type="catalytic activity">
    <reaction evidence="13 14">
        <text>a very-long-chain (3R)-3-hydroxyacyl-CoA = a very-long-chain (2E)-enoyl-CoA + H2O</text>
        <dbReference type="Rhea" id="RHEA:45812"/>
        <dbReference type="ChEBI" id="CHEBI:15377"/>
        <dbReference type="ChEBI" id="CHEBI:83728"/>
        <dbReference type="ChEBI" id="CHEBI:85440"/>
        <dbReference type="EC" id="4.2.1.134"/>
    </reaction>
</comment>
<proteinExistence type="inferred from homology"/>
<dbReference type="PANTHER" id="PTHR11035:SF3">
    <property type="entry name" value="VERY-LONG-CHAIN (3R)-3-HYDROXYACYL-COA DEHYDRATASE"/>
    <property type="match status" value="1"/>
</dbReference>
<evidence type="ECO:0000256" key="4">
    <source>
        <dbReference type="ARBA" id="ARBA00013122"/>
    </source>
</evidence>
<keyword evidence="16" id="KW-1185">Reference proteome</keyword>
<evidence type="ECO:0000256" key="11">
    <source>
        <dbReference type="ARBA" id="ARBA00023160"/>
    </source>
</evidence>
<comment type="caution">
    <text evidence="14">Lacks conserved residue(s) required for the propagation of feature annotation.</text>
</comment>
<dbReference type="Proteomes" id="UP000095009">
    <property type="component" value="Unassembled WGS sequence"/>
</dbReference>
<dbReference type="GO" id="GO:0042761">
    <property type="term" value="P:very long-chain fatty acid biosynthetic process"/>
    <property type="evidence" value="ECO:0007669"/>
    <property type="project" value="TreeGrafter"/>
</dbReference>
<comment type="similarity">
    <text evidence="3 14">Belongs to the very long-chain fatty acids dehydratase HACD family.</text>
</comment>
<evidence type="ECO:0000256" key="12">
    <source>
        <dbReference type="ARBA" id="ARBA00023239"/>
    </source>
</evidence>
<name>A0A1E3PL50_9ASCO</name>
<keyword evidence="10 14" id="KW-0472">Membrane</keyword>
<dbReference type="OrthoDB" id="46988at2759"/>
<keyword evidence="11 14" id="KW-0275">Fatty acid biosynthesis</keyword>
<keyword evidence="12 14" id="KW-0456">Lyase</keyword>
<comment type="subcellular location">
    <subcellularLocation>
        <location evidence="14">Endoplasmic reticulum membrane</location>
        <topology evidence="14">Multi-pass membrane protein</topology>
    </subcellularLocation>
    <subcellularLocation>
        <location evidence="1">Membrane</location>
        <topology evidence="1">Multi-pass membrane protein</topology>
    </subcellularLocation>
</comment>
<keyword evidence="8 14" id="KW-1133">Transmembrane helix</keyword>
<accession>A0A1E3PL50</accession>
<dbReference type="GO" id="GO:0030497">
    <property type="term" value="P:fatty acid elongation"/>
    <property type="evidence" value="ECO:0007669"/>
    <property type="project" value="TreeGrafter"/>
</dbReference>
<evidence type="ECO:0000256" key="13">
    <source>
        <dbReference type="ARBA" id="ARBA00036671"/>
    </source>
</evidence>
<keyword evidence="6 14" id="KW-0812">Transmembrane</keyword>
<dbReference type="EMBL" id="KV454409">
    <property type="protein sequence ID" value="ODQ66010.1"/>
    <property type="molecule type" value="Genomic_DNA"/>
</dbReference>